<protein>
    <submittedName>
        <fullName evidence="1">Uncharacterized protein</fullName>
    </submittedName>
</protein>
<sequence length="94" mass="11404">MTIEEKLICDYFYFENFTKHIKTQRFKEEHGLTPKIEEAIEAILETKTKEQFYEELVKRIIKDHRSELNCCPKCNEIARTDKTKQCIFCSHNWQ</sequence>
<gene>
    <name evidence="1" type="ordered locus">Fleli_0648</name>
</gene>
<name>I4AGM7_BERLS</name>
<accession>I4AGM7</accession>
<dbReference type="EMBL" id="CP003345">
    <property type="protein sequence ID" value="AFM03112.1"/>
    <property type="molecule type" value="Genomic_DNA"/>
</dbReference>
<evidence type="ECO:0000313" key="1">
    <source>
        <dbReference type="EMBL" id="AFM03112.1"/>
    </source>
</evidence>
<organism evidence="1 2">
    <name type="scientific">Bernardetia litoralis (strain ATCC 23117 / DSM 6794 / NBRC 15988 / NCIMB 1366 / Fx l1 / Sio-4)</name>
    <name type="common">Flexibacter litoralis</name>
    <dbReference type="NCBI Taxonomy" id="880071"/>
    <lineage>
        <taxon>Bacteria</taxon>
        <taxon>Pseudomonadati</taxon>
        <taxon>Bacteroidota</taxon>
        <taxon>Cytophagia</taxon>
        <taxon>Cytophagales</taxon>
        <taxon>Bernardetiaceae</taxon>
        <taxon>Bernardetia</taxon>
    </lineage>
</organism>
<dbReference type="Proteomes" id="UP000006054">
    <property type="component" value="Chromosome"/>
</dbReference>
<dbReference type="RefSeq" id="WP_014796571.1">
    <property type="nucleotide sequence ID" value="NC_018018.1"/>
</dbReference>
<keyword evidence="2" id="KW-1185">Reference proteome</keyword>
<proteinExistence type="predicted"/>
<dbReference type="KEGG" id="fli:Fleli_0648"/>
<dbReference type="OrthoDB" id="275225at2"/>
<evidence type="ECO:0000313" key="2">
    <source>
        <dbReference type="Proteomes" id="UP000006054"/>
    </source>
</evidence>
<reference evidence="2" key="1">
    <citation type="submission" date="2012-06" db="EMBL/GenBank/DDBJ databases">
        <title>The complete genome of Flexibacter litoralis DSM 6794.</title>
        <authorList>
            <person name="Lucas S."/>
            <person name="Copeland A."/>
            <person name="Lapidus A."/>
            <person name="Glavina del Rio T."/>
            <person name="Dalin E."/>
            <person name="Tice H."/>
            <person name="Bruce D."/>
            <person name="Goodwin L."/>
            <person name="Pitluck S."/>
            <person name="Peters L."/>
            <person name="Ovchinnikova G."/>
            <person name="Lu M."/>
            <person name="Kyrpides N."/>
            <person name="Mavromatis K."/>
            <person name="Ivanova N."/>
            <person name="Brettin T."/>
            <person name="Detter J.C."/>
            <person name="Han C."/>
            <person name="Larimer F."/>
            <person name="Land M."/>
            <person name="Hauser L."/>
            <person name="Markowitz V."/>
            <person name="Cheng J.-F."/>
            <person name="Hugenholtz P."/>
            <person name="Woyke T."/>
            <person name="Wu D."/>
            <person name="Spring S."/>
            <person name="Lang E."/>
            <person name="Kopitz M."/>
            <person name="Brambilla E."/>
            <person name="Klenk H.-P."/>
            <person name="Eisen J.A."/>
        </authorList>
    </citation>
    <scope>NUCLEOTIDE SEQUENCE [LARGE SCALE GENOMIC DNA]</scope>
    <source>
        <strain evidence="2">ATCC 23117 / DSM 6794 / NBRC 15988 / NCIMB 1366 / Sio-4</strain>
    </source>
</reference>
<dbReference type="HOGENOM" id="CLU_2381916_0_0_10"/>
<dbReference type="AlphaFoldDB" id="I4AGM7"/>